<dbReference type="InterPro" id="IPR014048">
    <property type="entry name" value="MethylDNA_cys_MeTrfase_DNA-bd"/>
</dbReference>
<keyword evidence="4" id="KW-1185">Reference proteome</keyword>
<keyword evidence="3" id="KW-0489">Methyltransferase</keyword>
<protein>
    <submittedName>
        <fullName evidence="3">Methylated-DNA-(Protein)-cysteine S-methyltransferase</fullName>
    </submittedName>
</protein>
<keyword evidence="3" id="KW-0808">Transferase</keyword>
<keyword evidence="1" id="KW-0227">DNA damage</keyword>
<dbReference type="GO" id="GO:0006281">
    <property type="term" value="P:DNA repair"/>
    <property type="evidence" value="ECO:0007669"/>
    <property type="project" value="InterPro"/>
</dbReference>
<evidence type="ECO:0000313" key="3">
    <source>
        <dbReference type="EMBL" id="KRL26151.1"/>
    </source>
</evidence>
<evidence type="ECO:0000259" key="2">
    <source>
        <dbReference type="Pfam" id="PF01035"/>
    </source>
</evidence>
<accession>A0A0R1P0U2</accession>
<dbReference type="PANTHER" id="PTHR42942:SF1">
    <property type="entry name" value="ALKYLTRANSFERASE-LIKE PROTEIN 1"/>
    <property type="match status" value="1"/>
</dbReference>
<gene>
    <name evidence="3" type="ORF">FD27_GL001288</name>
</gene>
<dbReference type="InterPro" id="IPR036217">
    <property type="entry name" value="MethylDNA_cys_MeTrfase_DNAb"/>
</dbReference>
<dbReference type="OrthoDB" id="9802228at2"/>
<organism evidence="3 4">
    <name type="scientific">Limosilactobacillus frumenti DSM 13145</name>
    <dbReference type="NCBI Taxonomy" id="1423746"/>
    <lineage>
        <taxon>Bacteria</taxon>
        <taxon>Bacillati</taxon>
        <taxon>Bacillota</taxon>
        <taxon>Bacilli</taxon>
        <taxon>Lactobacillales</taxon>
        <taxon>Lactobacillaceae</taxon>
        <taxon>Limosilactobacillus</taxon>
    </lineage>
</organism>
<sequence length="110" mass="12341">MVKLDEQMMHDILEVVDQIPAGCVATYGQIARLIGRPRNARLVGKALGHSGRYGKHPCHRVVTVNGRLVPGWIDQGPMLKAEHIPFKDDAHVAINRCQWQKGNKTLISRR</sequence>
<dbReference type="Pfam" id="PF01035">
    <property type="entry name" value="DNA_binding_1"/>
    <property type="match status" value="1"/>
</dbReference>
<dbReference type="AlphaFoldDB" id="A0A0R1P0U2"/>
<dbReference type="SUPFAM" id="SSF46767">
    <property type="entry name" value="Methylated DNA-protein cysteine methyltransferase, C-terminal domain"/>
    <property type="match status" value="1"/>
</dbReference>
<dbReference type="STRING" id="1423746.FD27_GL001288"/>
<dbReference type="GO" id="GO:0032259">
    <property type="term" value="P:methylation"/>
    <property type="evidence" value="ECO:0007669"/>
    <property type="project" value="UniProtKB-KW"/>
</dbReference>
<proteinExistence type="predicted"/>
<dbReference type="RefSeq" id="WP_057752186.1">
    <property type="nucleotide sequence ID" value="NZ_AZER01000024.1"/>
</dbReference>
<dbReference type="Gene3D" id="1.10.10.10">
    <property type="entry name" value="Winged helix-like DNA-binding domain superfamily/Winged helix DNA-binding domain"/>
    <property type="match status" value="1"/>
</dbReference>
<comment type="caution">
    <text evidence="3">The sequence shown here is derived from an EMBL/GenBank/DDBJ whole genome shotgun (WGS) entry which is preliminary data.</text>
</comment>
<dbReference type="PATRIC" id="fig|1423746.3.peg.1313"/>
<dbReference type="Proteomes" id="UP000051445">
    <property type="component" value="Unassembled WGS sequence"/>
</dbReference>
<name>A0A0R1P0U2_9LACO</name>
<reference evidence="3 4" key="1">
    <citation type="journal article" date="2015" name="Genome Announc.">
        <title>Expanding the biotechnology potential of lactobacilli through comparative genomics of 213 strains and associated genera.</title>
        <authorList>
            <person name="Sun Z."/>
            <person name="Harris H.M."/>
            <person name="McCann A."/>
            <person name="Guo C."/>
            <person name="Argimon S."/>
            <person name="Zhang W."/>
            <person name="Yang X."/>
            <person name="Jeffery I.B."/>
            <person name="Cooney J.C."/>
            <person name="Kagawa T.F."/>
            <person name="Liu W."/>
            <person name="Song Y."/>
            <person name="Salvetti E."/>
            <person name="Wrobel A."/>
            <person name="Rasinkangas P."/>
            <person name="Parkhill J."/>
            <person name="Rea M.C."/>
            <person name="O'Sullivan O."/>
            <person name="Ritari J."/>
            <person name="Douillard F.P."/>
            <person name="Paul Ross R."/>
            <person name="Yang R."/>
            <person name="Briner A.E."/>
            <person name="Felis G.E."/>
            <person name="de Vos W.M."/>
            <person name="Barrangou R."/>
            <person name="Klaenhammer T.R."/>
            <person name="Caufield P.W."/>
            <person name="Cui Y."/>
            <person name="Zhang H."/>
            <person name="O'Toole P.W."/>
        </authorList>
    </citation>
    <scope>NUCLEOTIDE SEQUENCE [LARGE SCALE GENOMIC DNA]</scope>
    <source>
        <strain evidence="3 4">DSM 13145</strain>
    </source>
</reference>
<dbReference type="PANTHER" id="PTHR42942">
    <property type="entry name" value="6-O-METHYLGUANINE DNA METHYLTRANSFERASE"/>
    <property type="match status" value="1"/>
</dbReference>
<dbReference type="GO" id="GO:0008168">
    <property type="term" value="F:methyltransferase activity"/>
    <property type="evidence" value="ECO:0007669"/>
    <property type="project" value="UniProtKB-KW"/>
</dbReference>
<evidence type="ECO:0000313" key="4">
    <source>
        <dbReference type="Proteomes" id="UP000051445"/>
    </source>
</evidence>
<evidence type="ECO:0000256" key="1">
    <source>
        <dbReference type="ARBA" id="ARBA00022763"/>
    </source>
</evidence>
<feature type="domain" description="Methylated-DNA-[protein]-cysteine S-methyltransferase DNA binding" evidence="2">
    <location>
        <begin position="10"/>
        <end position="71"/>
    </location>
</feature>
<dbReference type="EMBL" id="AZER01000024">
    <property type="protein sequence ID" value="KRL26151.1"/>
    <property type="molecule type" value="Genomic_DNA"/>
</dbReference>
<dbReference type="InterPro" id="IPR052520">
    <property type="entry name" value="ATL_DNA_repair"/>
</dbReference>
<dbReference type="InterPro" id="IPR036388">
    <property type="entry name" value="WH-like_DNA-bd_sf"/>
</dbReference>
<dbReference type="CDD" id="cd06445">
    <property type="entry name" value="ATase"/>
    <property type="match status" value="1"/>
</dbReference>